<keyword evidence="1" id="KW-0812">Transmembrane</keyword>
<keyword evidence="1" id="KW-0472">Membrane</keyword>
<evidence type="ECO:0000313" key="2">
    <source>
        <dbReference type="EMBL" id="KAF1843093.1"/>
    </source>
</evidence>
<protein>
    <submittedName>
        <fullName evidence="2">Uncharacterized protein</fullName>
    </submittedName>
</protein>
<proteinExistence type="predicted"/>
<sequence length="90" mass="9664">MAAARILWIAGVLAILGVSFVGALTRLSLLWFIPGVLCALFIFLLKLNRSSAPPEFLCEALPEGGSSYRTPCAVGLWRMQTETLVAVGVK</sequence>
<evidence type="ECO:0000313" key="3">
    <source>
        <dbReference type="Proteomes" id="UP000800039"/>
    </source>
</evidence>
<keyword evidence="1" id="KW-1133">Transmembrane helix</keyword>
<evidence type="ECO:0000256" key="1">
    <source>
        <dbReference type="SAM" id="Phobius"/>
    </source>
</evidence>
<accession>A0A9P4GC12</accession>
<dbReference type="Proteomes" id="UP000800039">
    <property type="component" value="Unassembled WGS sequence"/>
</dbReference>
<name>A0A9P4GC12_9PLEO</name>
<keyword evidence="3" id="KW-1185">Reference proteome</keyword>
<reference evidence="2" key="1">
    <citation type="submission" date="2020-01" db="EMBL/GenBank/DDBJ databases">
        <authorList>
            <consortium name="DOE Joint Genome Institute"/>
            <person name="Haridas S."/>
            <person name="Albert R."/>
            <person name="Binder M."/>
            <person name="Bloem J."/>
            <person name="Labutti K."/>
            <person name="Salamov A."/>
            <person name="Andreopoulos B."/>
            <person name="Baker S.E."/>
            <person name="Barry K."/>
            <person name="Bills G."/>
            <person name="Bluhm B.H."/>
            <person name="Cannon C."/>
            <person name="Castanera R."/>
            <person name="Culley D.E."/>
            <person name="Daum C."/>
            <person name="Ezra D."/>
            <person name="Gonzalez J.B."/>
            <person name="Henrissat B."/>
            <person name="Kuo A."/>
            <person name="Liang C."/>
            <person name="Lipzen A."/>
            <person name="Lutzoni F."/>
            <person name="Magnuson J."/>
            <person name="Mondo S."/>
            <person name="Nolan M."/>
            <person name="Ohm R."/>
            <person name="Pangilinan J."/>
            <person name="Park H.-J."/>
            <person name="Ramirez L."/>
            <person name="Alfaro M."/>
            <person name="Sun H."/>
            <person name="Tritt A."/>
            <person name="Yoshinaga Y."/>
            <person name="Zwiers L.-H."/>
            <person name="Turgeon B.G."/>
            <person name="Goodwin S.B."/>
            <person name="Spatafora J.W."/>
            <person name="Crous P.W."/>
            <person name="Grigoriev I.V."/>
        </authorList>
    </citation>
    <scope>NUCLEOTIDE SEQUENCE</scope>
    <source>
        <strain evidence="2">CBS 394.84</strain>
    </source>
</reference>
<dbReference type="GeneID" id="63850944"/>
<feature type="transmembrane region" description="Helical" evidence="1">
    <location>
        <begin position="30"/>
        <end position="47"/>
    </location>
</feature>
<dbReference type="AlphaFoldDB" id="A0A9P4GC12"/>
<dbReference type="RefSeq" id="XP_040785656.1">
    <property type="nucleotide sequence ID" value="XM_040933693.1"/>
</dbReference>
<gene>
    <name evidence="2" type="ORF">K460DRAFT_368020</name>
</gene>
<organism evidence="2 3">
    <name type="scientific">Cucurbitaria berberidis CBS 394.84</name>
    <dbReference type="NCBI Taxonomy" id="1168544"/>
    <lineage>
        <taxon>Eukaryota</taxon>
        <taxon>Fungi</taxon>
        <taxon>Dikarya</taxon>
        <taxon>Ascomycota</taxon>
        <taxon>Pezizomycotina</taxon>
        <taxon>Dothideomycetes</taxon>
        <taxon>Pleosporomycetidae</taxon>
        <taxon>Pleosporales</taxon>
        <taxon>Pleosporineae</taxon>
        <taxon>Cucurbitariaceae</taxon>
        <taxon>Cucurbitaria</taxon>
    </lineage>
</organism>
<dbReference type="EMBL" id="ML976617">
    <property type="protein sequence ID" value="KAF1843093.1"/>
    <property type="molecule type" value="Genomic_DNA"/>
</dbReference>
<comment type="caution">
    <text evidence="2">The sequence shown here is derived from an EMBL/GenBank/DDBJ whole genome shotgun (WGS) entry which is preliminary data.</text>
</comment>
<feature type="transmembrane region" description="Helical" evidence="1">
    <location>
        <begin position="7"/>
        <end position="24"/>
    </location>
</feature>